<keyword evidence="3" id="KW-1185">Reference proteome</keyword>
<dbReference type="EMBL" id="JBBNAE010000011">
    <property type="protein sequence ID" value="KAK9085849.1"/>
    <property type="molecule type" value="Genomic_DNA"/>
</dbReference>
<evidence type="ECO:0000313" key="2">
    <source>
        <dbReference type="EMBL" id="KAK9085849.1"/>
    </source>
</evidence>
<evidence type="ECO:0000313" key="3">
    <source>
        <dbReference type="Proteomes" id="UP001417504"/>
    </source>
</evidence>
<dbReference type="SUPFAM" id="SSF51197">
    <property type="entry name" value="Clavaminate synthase-like"/>
    <property type="match status" value="1"/>
</dbReference>
<dbReference type="Proteomes" id="UP001417504">
    <property type="component" value="Unassembled WGS sequence"/>
</dbReference>
<dbReference type="AlphaFoldDB" id="A0AAP0E3B7"/>
<sequence>MAFADLRVTIILQGQVLGLQVLLGDNSVAVNPVPNAFMVNLSNHIQHTFILIAILVRAAASDQASTGINSESEVADIGVVAVEESPAEKQSFFYNKMEESLCDRDQAYPMK</sequence>
<accession>A0AAP0E3B7</accession>
<protein>
    <submittedName>
        <fullName evidence="2">Uncharacterized protein</fullName>
    </submittedName>
</protein>
<organism evidence="2 3">
    <name type="scientific">Stephania japonica</name>
    <dbReference type="NCBI Taxonomy" id="461633"/>
    <lineage>
        <taxon>Eukaryota</taxon>
        <taxon>Viridiplantae</taxon>
        <taxon>Streptophyta</taxon>
        <taxon>Embryophyta</taxon>
        <taxon>Tracheophyta</taxon>
        <taxon>Spermatophyta</taxon>
        <taxon>Magnoliopsida</taxon>
        <taxon>Ranunculales</taxon>
        <taxon>Menispermaceae</taxon>
        <taxon>Menispermoideae</taxon>
        <taxon>Cissampelideae</taxon>
        <taxon>Stephania</taxon>
    </lineage>
</organism>
<proteinExistence type="predicted"/>
<reference evidence="2 3" key="1">
    <citation type="submission" date="2024-01" db="EMBL/GenBank/DDBJ databases">
        <title>Genome assemblies of Stephania.</title>
        <authorList>
            <person name="Yang L."/>
        </authorList>
    </citation>
    <scope>NUCLEOTIDE SEQUENCE [LARGE SCALE GENOMIC DNA]</scope>
    <source>
        <strain evidence="2">QJT</strain>
        <tissue evidence="2">Leaf</tissue>
    </source>
</reference>
<comment type="caution">
    <text evidence="2">The sequence shown here is derived from an EMBL/GenBank/DDBJ whole genome shotgun (WGS) entry which is preliminary data.</text>
</comment>
<feature type="signal peptide" evidence="1">
    <location>
        <begin position="1"/>
        <end position="18"/>
    </location>
</feature>
<keyword evidence="1" id="KW-0732">Signal</keyword>
<name>A0AAP0E3B7_9MAGN</name>
<feature type="chain" id="PRO_5042847690" evidence="1">
    <location>
        <begin position="19"/>
        <end position="111"/>
    </location>
</feature>
<gene>
    <name evidence="2" type="ORF">Sjap_026260</name>
</gene>
<evidence type="ECO:0000256" key="1">
    <source>
        <dbReference type="SAM" id="SignalP"/>
    </source>
</evidence>